<comment type="similarity">
    <text evidence="4">Belongs to the bacterial secretin family.</text>
</comment>
<keyword evidence="2" id="KW-0732">Signal</keyword>
<feature type="domain" description="Type II/III secretion system secretin-like" evidence="6">
    <location>
        <begin position="259"/>
        <end position="420"/>
    </location>
</feature>
<evidence type="ECO:0000256" key="5">
    <source>
        <dbReference type="RuleBase" id="RU004004"/>
    </source>
</evidence>
<gene>
    <name evidence="8" type="primary">hofQ</name>
    <name evidence="8" type="ORF">GCM10023211_03190</name>
</gene>
<dbReference type="InterPro" id="IPR051808">
    <property type="entry name" value="Type_IV_pilus_biogenesis"/>
</dbReference>
<dbReference type="Gene3D" id="3.30.1370.120">
    <property type="match status" value="1"/>
</dbReference>
<dbReference type="Pfam" id="PF00263">
    <property type="entry name" value="Secretin"/>
    <property type="match status" value="1"/>
</dbReference>
<dbReference type="InterPro" id="IPR005644">
    <property type="entry name" value="NolW-like"/>
</dbReference>
<evidence type="ECO:0000256" key="3">
    <source>
        <dbReference type="ARBA" id="ARBA00023136"/>
    </source>
</evidence>
<evidence type="ECO:0000259" key="6">
    <source>
        <dbReference type="Pfam" id="PF00263"/>
    </source>
</evidence>
<evidence type="ECO:0000313" key="9">
    <source>
        <dbReference type="Proteomes" id="UP001500171"/>
    </source>
</evidence>
<dbReference type="InterPro" id="IPR038591">
    <property type="entry name" value="NolW-like_sf"/>
</dbReference>
<evidence type="ECO:0000259" key="7">
    <source>
        <dbReference type="Pfam" id="PF03958"/>
    </source>
</evidence>
<organism evidence="8 9">
    <name type="scientific">Orbus sasakiae</name>
    <dbReference type="NCBI Taxonomy" id="1078475"/>
    <lineage>
        <taxon>Bacteria</taxon>
        <taxon>Pseudomonadati</taxon>
        <taxon>Pseudomonadota</taxon>
        <taxon>Gammaproteobacteria</taxon>
        <taxon>Orbales</taxon>
        <taxon>Orbaceae</taxon>
        <taxon>Orbus</taxon>
    </lineage>
</organism>
<dbReference type="PRINTS" id="PR01032">
    <property type="entry name" value="PHAGEIV"/>
</dbReference>
<comment type="caution">
    <text evidence="8">The sequence shown here is derived from an EMBL/GenBank/DDBJ whole genome shotgun (WGS) entry which is preliminary data.</text>
</comment>
<comment type="subcellular location">
    <subcellularLocation>
        <location evidence="5">Cell outer membrane</location>
    </subcellularLocation>
    <subcellularLocation>
        <location evidence="1">Membrane</location>
    </subcellularLocation>
</comment>
<reference evidence="9" key="1">
    <citation type="journal article" date="2019" name="Int. J. Syst. Evol. Microbiol.">
        <title>The Global Catalogue of Microorganisms (GCM) 10K type strain sequencing project: providing services to taxonomists for standard genome sequencing and annotation.</title>
        <authorList>
            <consortium name="The Broad Institute Genomics Platform"/>
            <consortium name="The Broad Institute Genome Sequencing Center for Infectious Disease"/>
            <person name="Wu L."/>
            <person name="Ma J."/>
        </authorList>
    </citation>
    <scope>NUCLEOTIDE SEQUENCE [LARGE SCALE GENOMIC DNA]</scope>
    <source>
        <strain evidence="9">JCM 18050</strain>
    </source>
</reference>
<evidence type="ECO:0000256" key="4">
    <source>
        <dbReference type="RuleBase" id="RU004003"/>
    </source>
</evidence>
<dbReference type="EMBL" id="BAABHY010000001">
    <property type="protein sequence ID" value="GAA5104908.1"/>
    <property type="molecule type" value="Genomic_DNA"/>
</dbReference>
<dbReference type="PRINTS" id="PR00811">
    <property type="entry name" value="BCTERIALGSPD"/>
</dbReference>
<accession>A0ABP9N5A5</accession>
<name>A0ABP9N5A5_9GAMM</name>
<keyword evidence="3" id="KW-0472">Membrane</keyword>
<dbReference type="Proteomes" id="UP001500171">
    <property type="component" value="Unassembled WGS sequence"/>
</dbReference>
<sequence>MMHLIQLSKRLLILSCLYPLLCSALQDDNRRIDTISLSFHQAPISIILQSLADHQQLNLILDLTHDNPQTVTLHNMDWHQALALITQKANLQYVHEKNVLSVSSKPDPKLLFELKQLQIKDAQLNQPLIFKPLRILHTDIQSLMTMINQQQLLSERGRILTDTRTNTLIIHDIQQNIQTIESIVKQLDLPLPQIHISAHIVTMSQESATELGIKWGYVSESSQWVNKFNVDFGVANAPSVMGFNLAKRAGNLLNLELSALEAENQLEIIASPNLLTTHQQTASIKQGTDIPYEVASGNNGATSIEFKQAVLGLEVTPRIIKDNQIELTLYITQNTAGRSIKRRDGGEALAIDTQEIKTQVLVNNGETLILGGIFQQSQYQDQRHVLGIHQVPFLGRLFKYDGVKLQKRELVIFITPQLIRF</sequence>
<dbReference type="Pfam" id="PF03958">
    <property type="entry name" value="Secretin_N"/>
    <property type="match status" value="1"/>
</dbReference>
<keyword evidence="5" id="KW-0813">Transport</keyword>
<evidence type="ECO:0000313" key="8">
    <source>
        <dbReference type="EMBL" id="GAA5104908.1"/>
    </source>
</evidence>
<dbReference type="InterPro" id="IPR004846">
    <property type="entry name" value="T2SS/T3SS_dom"/>
</dbReference>
<dbReference type="PANTHER" id="PTHR30604">
    <property type="entry name" value="PROTEIN TRANSPORT PROTEIN HOFQ"/>
    <property type="match status" value="1"/>
</dbReference>
<feature type="domain" description="NolW-like" evidence="7">
    <location>
        <begin position="137"/>
        <end position="193"/>
    </location>
</feature>
<dbReference type="Gene3D" id="3.30.1370.130">
    <property type="match status" value="1"/>
</dbReference>
<protein>
    <submittedName>
        <fullName evidence="8">DNA uptake porin HofQ</fullName>
    </submittedName>
</protein>
<proteinExistence type="inferred from homology"/>
<keyword evidence="9" id="KW-1185">Reference proteome</keyword>
<evidence type="ECO:0000256" key="2">
    <source>
        <dbReference type="ARBA" id="ARBA00022729"/>
    </source>
</evidence>
<dbReference type="PANTHER" id="PTHR30604:SF1">
    <property type="entry name" value="DNA UTILIZATION PROTEIN HOFQ"/>
    <property type="match status" value="1"/>
</dbReference>
<dbReference type="RefSeq" id="WP_345488047.1">
    <property type="nucleotide sequence ID" value="NZ_BAABHY010000001.1"/>
</dbReference>
<evidence type="ECO:0000256" key="1">
    <source>
        <dbReference type="ARBA" id="ARBA00004370"/>
    </source>
</evidence>
<dbReference type="InterPro" id="IPR001775">
    <property type="entry name" value="GspD/PilQ"/>
</dbReference>